<proteinExistence type="predicted"/>
<dbReference type="Proteomes" id="UP000031552">
    <property type="component" value="Unassembled WGS sequence"/>
</dbReference>
<reference evidence="1" key="1">
    <citation type="submission" date="2013-12" db="EMBL/GenBank/DDBJ databases">
        <authorList>
            <person name="Linke B."/>
        </authorList>
    </citation>
    <scope>NUCLEOTIDE SEQUENCE [LARGE SCALE GENOMIC DNA]</scope>
    <source>
        <strain evidence="1">CRIB-18</strain>
    </source>
</reference>
<dbReference type="EMBL" id="CCEJ010000009">
    <property type="protein sequence ID" value="CDR34702.1"/>
    <property type="molecule type" value="Genomic_DNA"/>
</dbReference>
<dbReference type="AlphaFoldDB" id="A0A090CZV2"/>
<name>A0A090CZV2_9BACT</name>
<organism evidence="1 2">
    <name type="scientific">Candidatus Criblamydia sequanensis CRIB-18</name>
    <dbReference type="NCBI Taxonomy" id="1437425"/>
    <lineage>
        <taxon>Bacteria</taxon>
        <taxon>Pseudomonadati</taxon>
        <taxon>Chlamydiota</taxon>
        <taxon>Chlamydiia</taxon>
        <taxon>Parachlamydiales</taxon>
        <taxon>Candidatus Criblamydiaceae</taxon>
        <taxon>Candidatus Criblamydia</taxon>
    </lineage>
</organism>
<gene>
    <name evidence="1" type="ORF">CSEC_1895</name>
</gene>
<reference evidence="1" key="2">
    <citation type="submission" date="2014-09" db="EMBL/GenBank/DDBJ databases">
        <title>Criblamydia sequanensis harbors a mega-plasmid encoding arsenite resistance.</title>
        <authorList>
            <person name="Bertelli C."/>
            <person name="Goesmann A."/>
            <person name="Greub G."/>
        </authorList>
    </citation>
    <scope>NUCLEOTIDE SEQUENCE [LARGE SCALE GENOMIC DNA]</scope>
    <source>
        <strain evidence="1">CRIB-18</strain>
    </source>
</reference>
<keyword evidence="2" id="KW-1185">Reference proteome</keyword>
<evidence type="ECO:0000313" key="1">
    <source>
        <dbReference type="EMBL" id="CDR34702.1"/>
    </source>
</evidence>
<dbReference type="STRING" id="1437425.CSEC_1895"/>
<sequence>MCFFYGVEDKFFDKLHIEANYHGPIAFEKAKETIVKLTIDLAEKFKDDDLVRKMFGDNFNANNLDYSINILNDKKKPWVCTNLADWKNQLCRIQLKDKNFYYTAQNGDDIAQHHESLAEGLLSY</sequence>
<comment type="caution">
    <text evidence="1">The sequence shown here is derived from an EMBL/GenBank/DDBJ whole genome shotgun (WGS) entry which is preliminary data.</text>
</comment>
<protein>
    <submittedName>
        <fullName evidence="1">Uncharacterized protein</fullName>
    </submittedName>
</protein>
<dbReference type="RefSeq" id="WP_041018250.1">
    <property type="nucleotide sequence ID" value="NZ_CCEJ010000009.1"/>
</dbReference>
<accession>A0A090CZV2</accession>
<evidence type="ECO:0000313" key="2">
    <source>
        <dbReference type="Proteomes" id="UP000031552"/>
    </source>
</evidence>